<protein>
    <recommendedName>
        <fullName evidence="5">Large ribosomal subunit protein bL25</fullName>
    </recommendedName>
    <alternativeName>
        <fullName evidence="5">General stress protein CTC</fullName>
    </alternativeName>
</protein>
<evidence type="ECO:0000313" key="9">
    <source>
        <dbReference type="EMBL" id="OGY42045.1"/>
    </source>
</evidence>
<feature type="compositionally biased region" description="Basic and acidic residues" evidence="6">
    <location>
        <begin position="217"/>
        <end position="236"/>
    </location>
</feature>
<evidence type="ECO:0000259" key="7">
    <source>
        <dbReference type="Pfam" id="PF01386"/>
    </source>
</evidence>
<dbReference type="Pfam" id="PF01386">
    <property type="entry name" value="Ribosomal_L25p"/>
    <property type="match status" value="1"/>
</dbReference>
<dbReference type="PANTHER" id="PTHR33284">
    <property type="entry name" value="RIBOSOMAL PROTEIN L25/GLN-TRNA SYNTHETASE, ANTI-CODON-BINDING DOMAIN-CONTAINING PROTEIN"/>
    <property type="match status" value="1"/>
</dbReference>
<feature type="domain" description="Large ribosomal subunit protein bL25 beta" evidence="8">
    <location>
        <begin position="100"/>
        <end position="185"/>
    </location>
</feature>
<keyword evidence="3 5" id="KW-0689">Ribosomal protein</keyword>
<keyword evidence="1 5" id="KW-0699">rRNA-binding</keyword>
<dbReference type="InterPro" id="IPR020930">
    <property type="entry name" value="Ribosomal_uL5_bac-type"/>
</dbReference>
<evidence type="ECO:0000256" key="6">
    <source>
        <dbReference type="SAM" id="MobiDB-lite"/>
    </source>
</evidence>
<dbReference type="Proteomes" id="UP000176260">
    <property type="component" value="Unassembled WGS sequence"/>
</dbReference>
<evidence type="ECO:0000256" key="5">
    <source>
        <dbReference type="HAMAP-Rule" id="MF_01334"/>
    </source>
</evidence>
<dbReference type="Pfam" id="PF14693">
    <property type="entry name" value="Ribosomal_TL5_C"/>
    <property type="match status" value="1"/>
</dbReference>
<feature type="domain" description="Large ribosomal subunit protein bL25 L25" evidence="7">
    <location>
        <begin position="6"/>
        <end position="92"/>
    </location>
</feature>
<dbReference type="CDD" id="cd00495">
    <property type="entry name" value="Ribosomal_L25_TL5_CTC"/>
    <property type="match status" value="1"/>
</dbReference>
<sequence>MATFAIKARTREIKGKKVKKLREQDLIPAVLYGHGIENQNLTVNSLEFKKLFDQTGESKLIDLQINDKKPVKILIHDIQFNPLKNEIDHIDFYQIKEGEKITTEIELEFVGESPAVKELAGVLVKNYDAVEIECLPSDLEKMDKIEVDLSGLKTFEDTIHIKDLKVPSGVKIMVEPEEVVALITQIQEEKIEEIKPIEEVEGVVKEGEAGAAEGEGEQAKEKKATSAETSAAKEKK</sequence>
<dbReference type="GO" id="GO:0008097">
    <property type="term" value="F:5S rRNA binding"/>
    <property type="evidence" value="ECO:0007669"/>
    <property type="project" value="InterPro"/>
</dbReference>
<dbReference type="Gene3D" id="2.40.240.10">
    <property type="entry name" value="Ribosomal Protein L25, Chain P"/>
    <property type="match status" value="1"/>
</dbReference>
<dbReference type="NCBIfam" id="TIGR00731">
    <property type="entry name" value="bL25_bact_ctc"/>
    <property type="match status" value="1"/>
</dbReference>
<dbReference type="EMBL" id="MHIA01000019">
    <property type="protein sequence ID" value="OGY42045.1"/>
    <property type="molecule type" value="Genomic_DNA"/>
</dbReference>
<accession>A0A1G1XPS3</accession>
<dbReference type="InterPro" id="IPR020056">
    <property type="entry name" value="Rbsml_bL25/Gln-tRNA_synth_N"/>
</dbReference>
<organism evidence="9 10">
    <name type="scientific">Candidatus Buchananbacteria bacterium RBG_13_39_9</name>
    <dbReference type="NCBI Taxonomy" id="1797531"/>
    <lineage>
        <taxon>Bacteria</taxon>
        <taxon>Candidatus Buchananiibacteriota</taxon>
    </lineage>
</organism>
<dbReference type="GO" id="GO:0006412">
    <property type="term" value="P:translation"/>
    <property type="evidence" value="ECO:0007669"/>
    <property type="project" value="UniProtKB-UniRule"/>
</dbReference>
<dbReference type="HAMAP" id="MF_01334">
    <property type="entry name" value="Ribosomal_bL25_CTC"/>
    <property type="match status" value="1"/>
</dbReference>
<keyword evidence="2 5" id="KW-0694">RNA-binding</keyword>
<dbReference type="GO" id="GO:0003735">
    <property type="term" value="F:structural constituent of ribosome"/>
    <property type="evidence" value="ECO:0007669"/>
    <property type="project" value="InterPro"/>
</dbReference>
<dbReference type="InterPro" id="IPR029751">
    <property type="entry name" value="Ribosomal_L25_dom"/>
</dbReference>
<dbReference type="GO" id="GO:0022625">
    <property type="term" value="C:cytosolic large ribosomal subunit"/>
    <property type="evidence" value="ECO:0007669"/>
    <property type="project" value="TreeGrafter"/>
</dbReference>
<evidence type="ECO:0000256" key="4">
    <source>
        <dbReference type="ARBA" id="ARBA00023274"/>
    </source>
</evidence>
<dbReference type="Gene3D" id="2.170.120.20">
    <property type="entry name" value="Ribosomal protein L25, beta domain"/>
    <property type="match status" value="1"/>
</dbReference>
<proteinExistence type="inferred from homology"/>
<comment type="subunit">
    <text evidence="5">Part of the 50S ribosomal subunit; part of the 5S rRNA/L5/L18/L25 subcomplex. Contacts the 5S rRNA. Binds to the 5S rRNA independently of L5 and L18.</text>
</comment>
<gene>
    <name evidence="5" type="primary">rplY</name>
    <name evidence="5" type="synonym">ctc</name>
    <name evidence="9" type="ORF">A2Y67_03110</name>
</gene>
<evidence type="ECO:0000256" key="3">
    <source>
        <dbReference type="ARBA" id="ARBA00022980"/>
    </source>
</evidence>
<feature type="region of interest" description="Disordered" evidence="6">
    <location>
        <begin position="205"/>
        <end position="236"/>
    </location>
</feature>
<dbReference type="InterPro" id="IPR020057">
    <property type="entry name" value="Ribosomal_bL25_b-dom"/>
</dbReference>
<dbReference type="PANTHER" id="PTHR33284:SF1">
    <property type="entry name" value="RIBOSOMAL PROTEIN L25_GLN-TRNA SYNTHETASE, ANTI-CODON-BINDING DOMAIN-CONTAINING PROTEIN"/>
    <property type="match status" value="1"/>
</dbReference>
<evidence type="ECO:0000259" key="8">
    <source>
        <dbReference type="Pfam" id="PF14693"/>
    </source>
</evidence>
<dbReference type="InterPro" id="IPR011035">
    <property type="entry name" value="Ribosomal_bL25/Gln-tRNA_synth"/>
</dbReference>
<comment type="caution">
    <text evidence="9">The sequence shown here is derived from an EMBL/GenBank/DDBJ whole genome shotgun (WGS) entry which is preliminary data.</text>
</comment>
<keyword evidence="4 5" id="KW-0687">Ribonucleoprotein</keyword>
<reference evidence="9 10" key="1">
    <citation type="journal article" date="2016" name="Nat. Commun.">
        <title>Thousands of microbial genomes shed light on interconnected biogeochemical processes in an aquifer system.</title>
        <authorList>
            <person name="Anantharaman K."/>
            <person name="Brown C.T."/>
            <person name="Hug L.A."/>
            <person name="Sharon I."/>
            <person name="Castelle C.J."/>
            <person name="Probst A.J."/>
            <person name="Thomas B.C."/>
            <person name="Singh A."/>
            <person name="Wilkins M.J."/>
            <person name="Karaoz U."/>
            <person name="Brodie E.L."/>
            <person name="Williams K.H."/>
            <person name="Hubbard S.S."/>
            <person name="Banfield J.F."/>
        </authorList>
    </citation>
    <scope>NUCLEOTIDE SEQUENCE [LARGE SCALE GENOMIC DNA]</scope>
</reference>
<dbReference type="InterPro" id="IPR001021">
    <property type="entry name" value="Ribosomal_bL25_long"/>
</dbReference>
<name>A0A1G1XPS3_9BACT</name>
<evidence type="ECO:0000313" key="10">
    <source>
        <dbReference type="Proteomes" id="UP000176260"/>
    </source>
</evidence>
<comment type="similarity">
    <text evidence="5">Belongs to the bacterial ribosomal protein bL25 family. CTC subfamily.</text>
</comment>
<dbReference type="AlphaFoldDB" id="A0A1G1XPS3"/>
<evidence type="ECO:0000256" key="2">
    <source>
        <dbReference type="ARBA" id="ARBA00022884"/>
    </source>
</evidence>
<evidence type="ECO:0000256" key="1">
    <source>
        <dbReference type="ARBA" id="ARBA00022730"/>
    </source>
</evidence>
<comment type="function">
    <text evidence="5">This is one of the proteins that binds to the 5S RNA in the ribosome where it forms part of the central protuberance.</text>
</comment>
<dbReference type="InterPro" id="IPR037121">
    <property type="entry name" value="Ribosomal_bL25_C"/>
</dbReference>
<dbReference type="SUPFAM" id="SSF50715">
    <property type="entry name" value="Ribosomal protein L25-like"/>
    <property type="match status" value="1"/>
</dbReference>